<evidence type="ECO:0000313" key="2">
    <source>
        <dbReference type="Proteomes" id="UP000325577"/>
    </source>
</evidence>
<reference evidence="1 2" key="1">
    <citation type="submission" date="2019-09" db="EMBL/GenBank/DDBJ databases">
        <title>A chromosome-level genome assembly of the Chinese tupelo Nyssa sinensis.</title>
        <authorList>
            <person name="Yang X."/>
            <person name="Kang M."/>
            <person name="Yang Y."/>
            <person name="Xiong H."/>
            <person name="Wang M."/>
            <person name="Zhang Z."/>
            <person name="Wang Z."/>
            <person name="Wu H."/>
            <person name="Ma T."/>
            <person name="Liu J."/>
            <person name="Xi Z."/>
        </authorList>
    </citation>
    <scope>NUCLEOTIDE SEQUENCE [LARGE SCALE GENOMIC DNA]</scope>
    <source>
        <strain evidence="1">J267</strain>
        <tissue evidence="1">Leaf</tissue>
    </source>
</reference>
<gene>
    <name evidence="1" type="ORF">F0562_004129</name>
</gene>
<keyword evidence="2" id="KW-1185">Reference proteome</keyword>
<name>A0A5J5C0K7_9ASTE</name>
<evidence type="ECO:0000313" key="1">
    <source>
        <dbReference type="EMBL" id="KAA8547700.1"/>
    </source>
</evidence>
<dbReference type="EMBL" id="CM018032">
    <property type="protein sequence ID" value="KAA8547700.1"/>
    <property type="molecule type" value="Genomic_DNA"/>
</dbReference>
<dbReference type="Proteomes" id="UP000325577">
    <property type="component" value="Linkage Group LG1"/>
</dbReference>
<dbReference type="OrthoDB" id="1939212at2759"/>
<organism evidence="1 2">
    <name type="scientific">Nyssa sinensis</name>
    <dbReference type="NCBI Taxonomy" id="561372"/>
    <lineage>
        <taxon>Eukaryota</taxon>
        <taxon>Viridiplantae</taxon>
        <taxon>Streptophyta</taxon>
        <taxon>Embryophyta</taxon>
        <taxon>Tracheophyta</taxon>
        <taxon>Spermatophyta</taxon>
        <taxon>Magnoliopsida</taxon>
        <taxon>eudicotyledons</taxon>
        <taxon>Gunneridae</taxon>
        <taxon>Pentapetalae</taxon>
        <taxon>asterids</taxon>
        <taxon>Cornales</taxon>
        <taxon>Nyssaceae</taxon>
        <taxon>Nyssa</taxon>
    </lineage>
</organism>
<proteinExistence type="predicted"/>
<dbReference type="AlphaFoldDB" id="A0A5J5C0K7"/>
<sequence length="91" mass="10163">MLIAGNGCADTKNLSKPVSEDIHSNQLLQAPDHTLHSRQNADETFIEGSTTVPQARKATLARFLEKRKDRLINVGHTRNQWTALLLTKSDK</sequence>
<accession>A0A5J5C0K7</accession>
<dbReference type="InterPro" id="IPR018467">
    <property type="entry name" value="CCT_CS"/>
</dbReference>
<protein>
    <submittedName>
        <fullName evidence="1">Uncharacterized protein</fullName>
    </submittedName>
</protein>
<dbReference type="Pfam" id="PF09425">
    <property type="entry name" value="Jas_motif"/>
    <property type="match status" value="1"/>
</dbReference>